<reference evidence="3" key="1">
    <citation type="submission" date="2016-03" db="EMBL/GenBank/DDBJ databases">
        <authorList>
            <person name="Guldener U."/>
        </authorList>
    </citation>
    <scope>NUCLEOTIDE SEQUENCE [LARGE SCALE GENOMIC DNA]</scope>
    <source>
        <strain evidence="3">04CH-RAC-A.6.1</strain>
    </source>
</reference>
<organism evidence="2 3">
    <name type="scientific">Rhynchosporium agropyri</name>
    <dbReference type="NCBI Taxonomy" id="914238"/>
    <lineage>
        <taxon>Eukaryota</taxon>
        <taxon>Fungi</taxon>
        <taxon>Dikarya</taxon>
        <taxon>Ascomycota</taxon>
        <taxon>Pezizomycotina</taxon>
        <taxon>Leotiomycetes</taxon>
        <taxon>Helotiales</taxon>
        <taxon>Ploettnerulaceae</taxon>
        <taxon>Rhynchosporium</taxon>
    </lineage>
</organism>
<accession>A0A1E1JRK5</accession>
<dbReference type="Proteomes" id="UP000178912">
    <property type="component" value="Unassembled WGS sequence"/>
</dbReference>
<dbReference type="EMBL" id="FJUX01000001">
    <property type="protein sequence ID" value="CZS88403.1"/>
    <property type="molecule type" value="Genomic_DNA"/>
</dbReference>
<sequence length="61" mass="6917">MSWHTTHRECSRPDTTLGPDRILAAYKPAVSIPKSRTTPPQYPDAAQRQISLESYRSPEGY</sequence>
<feature type="compositionally biased region" description="Basic and acidic residues" evidence="1">
    <location>
        <begin position="1"/>
        <end position="12"/>
    </location>
</feature>
<evidence type="ECO:0000313" key="3">
    <source>
        <dbReference type="Proteomes" id="UP000178912"/>
    </source>
</evidence>
<feature type="region of interest" description="Disordered" evidence="1">
    <location>
        <begin position="1"/>
        <end position="20"/>
    </location>
</feature>
<evidence type="ECO:0000256" key="1">
    <source>
        <dbReference type="SAM" id="MobiDB-lite"/>
    </source>
</evidence>
<evidence type="ECO:0000313" key="2">
    <source>
        <dbReference type="EMBL" id="CZS88403.1"/>
    </source>
</evidence>
<keyword evidence="3" id="KW-1185">Reference proteome</keyword>
<feature type="region of interest" description="Disordered" evidence="1">
    <location>
        <begin position="28"/>
        <end position="61"/>
    </location>
</feature>
<dbReference type="AlphaFoldDB" id="A0A1E1JRK5"/>
<name>A0A1E1JRK5_9HELO</name>
<protein>
    <submittedName>
        <fullName evidence="2">Uncharacterized protein</fullName>
    </submittedName>
</protein>
<proteinExistence type="predicted"/>
<gene>
    <name evidence="2" type="ORF">RAG0_00151</name>
</gene>